<feature type="transmembrane region" description="Helical" evidence="13">
    <location>
        <begin position="281"/>
        <end position="302"/>
    </location>
</feature>
<feature type="region of interest" description="Disordered" evidence="12">
    <location>
        <begin position="32"/>
        <end position="238"/>
    </location>
</feature>
<keyword evidence="6 13" id="KW-0472">Membrane</keyword>
<gene>
    <name evidence="16" type="primary">SLC39A7</name>
</gene>
<evidence type="ECO:0000256" key="14">
    <source>
        <dbReference type="SAM" id="SignalP"/>
    </source>
</evidence>
<comment type="subcellular location">
    <subcellularLocation>
        <location evidence="1">Golgi apparatus</location>
        <location evidence="1">cis-Golgi network membrane</location>
        <topology evidence="1">Multi-pass membrane protein</topology>
    </subcellularLocation>
</comment>
<feature type="chain" id="PRO_5047001063" description="Zinc transporter SLC39A7" evidence="14">
    <location>
        <begin position="32"/>
        <end position="499"/>
    </location>
</feature>
<evidence type="ECO:0000313" key="16">
    <source>
        <dbReference type="RefSeq" id="XP_015265748.1"/>
    </source>
</evidence>
<feature type="compositionally biased region" description="Basic and acidic residues" evidence="12">
    <location>
        <begin position="33"/>
        <end position="45"/>
    </location>
</feature>
<feature type="signal peptide" evidence="14">
    <location>
        <begin position="1"/>
        <end position="31"/>
    </location>
</feature>
<evidence type="ECO:0000256" key="5">
    <source>
        <dbReference type="ARBA" id="ARBA00022989"/>
    </source>
</evidence>
<keyword evidence="5 13" id="KW-1133">Transmembrane helix</keyword>
<keyword evidence="15" id="KW-1185">Reference proteome</keyword>
<dbReference type="Proteomes" id="UP000694871">
    <property type="component" value="Unplaced"/>
</dbReference>
<comment type="catalytic activity">
    <reaction evidence="7">
        <text>Zn(2+)(in) = Zn(2+)(out)</text>
        <dbReference type="Rhea" id="RHEA:29351"/>
        <dbReference type="ChEBI" id="CHEBI:29105"/>
    </reaction>
</comment>
<accession>A0ABM1JWB1</accession>
<feature type="compositionally biased region" description="Basic and acidic residues" evidence="12">
    <location>
        <begin position="54"/>
        <end position="99"/>
    </location>
</feature>
<feature type="compositionally biased region" description="Basic and acidic residues" evidence="12">
    <location>
        <begin position="148"/>
        <end position="183"/>
    </location>
</feature>
<keyword evidence="4" id="KW-0862">Zinc</keyword>
<feature type="compositionally biased region" description="Polar residues" evidence="12">
    <location>
        <begin position="212"/>
        <end position="221"/>
    </location>
</feature>
<reference evidence="16" key="1">
    <citation type="submission" date="2025-08" db="UniProtKB">
        <authorList>
            <consortium name="RefSeq"/>
        </authorList>
    </citation>
    <scope>IDENTIFICATION</scope>
</reference>
<evidence type="ECO:0000256" key="7">
    <source>
        <dbReference type="ARBA" id="ARBA00034634"/>
    </source>
</evidence>
<evidence type="ECO:0000256" key="10">
    <source>
        <dbReference type="ARBA" id="ARBA00042780"/>
    </source>
</evidence>
<feature type="compositionally biased region" description="Basic and acidic residues" evidence="12">
    <location>
        <begin position="107"/>
        <end position="141"/>
    </location>
</feature>
<feature type="transmembrane region" description="Helical" evidence="13">
    <location>
        <begin position="343"/>
        <end position="361"/>
    </location>
</feature>
<evidence type="ECO:0000256" key="9">
    <source>
        <dbReference type="ARBA" id="ARBA00039859"/>
    </source>
</evidence>
<keyword evidence="4" id="KW-0864">Zinc transport</keyword>
<feature type="region of interest" description="Disordered" evidence="12">
    <location>
        <begin position="309"/>
        <end position="336"/>
    </location>
</feature>
<dbReference type="PANTHER" id="PTHR16950:SF25">
    <property type="entry name" value="ZINC TRANSPORTER SLC39A7"/>
    <property type="match status" value="1"/>
</dbReference>
<evidence type="ECO:0000256" key="6">
    <source>
        <dbReference type="ARBA" id="ARBA00023136"/>
    </source>
</evidence>
<organism evidence="15 16">
    <name type="scientific">Gekko japonicus</name>
    <name type="common">Schlegel's Japanese gecko</name>
    <dbReference type="NCBI Taxonomy" id="146911"/>
    <lineage>
        <taxon>Eukaryota</taxon>
        <taxon>Metazoa</taxon>
        <taxon>Chordata</taxon>
        <taxon>Craniata</taxon>
        <taxon>Vertebrata</taxon>
        <taxon>Euteleostomi</taxon>
        <taxon>Lepidosauria</taxon>
        <taxon>Squamata</taxon>
        <taxon>Bifurcata</taxon>
        <taxon>Gekkota</taxon>
        <taxon>Gekkonidae</taxon>
        <taxon>Gekkoninae</taxon>
        <taxon>Gekko</taxon>
    </lineage>
</organism>
<dbReference type="InterPro" id="IPR003689">
    <property type="entry name" value="ZIP"/>
</dbReference>
<dbReference type="Pfam" id="PF02535">
    <property type="entry name" value="Zip"/>
    <property type="match status" value="1"/>
</dbReference>
<evidence type="ECO:0000256" key="13">
    <source>
        <dbReference type="SAM" id="Phobius"/>
    </source>
</evidence>
<dbReference type="PANTHER" id="PTHR16950">
    <property type="entry name" value="ZINC TRANSPORTER SLC39A7 HISTIDINE-RICH MEMBRANE PROTEIN KE4"/>
    <property type="match status" value="1"/>
</dbReference>
<feature type="transmembrane region" description="Helical" evidence="13">
    <location>
        <begin position="247"/>
        <end position="269"/>
    </location>
</feature>
<evidence type="ECO:0000256" key="3">
    <source>
        <dbReference type="ARBA" id="ARBA00022692"/>
    </source>
</evidence>
<proteinExistence type="inferred from homology"/>
<comment type="similarity">
    <text evidence="8">Belongs to the ZIP transporter (TC 2.A.5) family. KE4/Catsup subfamily.</text>
</comment>
<keyword evidence="2" id="KW-0813">Transport</keyword>
<evidence type="ECO:0000256" key="2">
    <source>
        <dbReference type="ARBA" id="ARBA00022448"/>
    </source>
</evidence>
<dbReference type="GeneID" id="107109599"/>
<keyword evidence="14" id="KW-0732">Signal</keyword>
<evidence type="ECO:0000313" key="15">
    <source>
        <dbReference type="Proteomes" id="UP000694871"/>
    </source>
</evidence>
<feature type="compositionally biased region" description="Basic residues" evidence="12">
    <location>
        <begin position="368"/>
        <end position="379"/>
    </location>
</feature>
<evidence type="ECO:0000256" key="11">
    <source>
        <dbReference type="ARBA" id="ARBA00043053"/>
    </source>
</evidence>
<evidence type="ECO:0000256" key="8">
    <source>
        <dbReference type="ARBA" id="ARBA00038485"/>
    </source>
</evidence>
<protein>
    <recommendedName>
        <fullName evidence="9">Zinc transporter SLC39A7</fullName>
    </recommendedName>
    <alternativeName>
        <fullName evidence="10">Solute carrier family 39 member 7</fullName>
    </alternativeName>
    <alternativeName>
        <fullName evidence="11">Zrt-, Irt-like protein 7</fullName>
    </alternativeName>
</protein>
<evidence type="ECO:0000256" key="4">
    <source>
        <dbReference type="ARBA" id="ARBA00022906"/>
    </source>
</evidence>
<feature type="region of interest" description="Disordered" evidence="12">
    <location>
        <begin position="368"/>
        <end position="407"/>
    </location>
</feature>
<evidence type="ECO:0000256" key="12">
    <source>
        <dbReference type="SAM" id="MobiDB-lite"/>
    </source>
</evidence>
<dbReference type="RefSeq" id="XP_015265748.1">
    <property type="nucleotide sequence ID" value="XM_015410262.1"/>
</dbReference>
<name>A0ABM1JWB1_GEKJA</name>
<keyword evidence="4" id="KW-0406">Ion transport</keyword>
<keyword evidence="3 13" id="KW-0812">Transmembrane</keyword>
<evidence type="ECO:0000256" key="1">
    <source>
        <dbReference type="ARBA" id="ARBA00004257"/>
    </source>
</evidence>
<sequence>MATRRWPQGAGLLGAGALVTVCAMLMGSVSSHEGCHGHSHGDLHHGHSHAHHHGHEDIWHGHSHEDPHHGHSHSHGDFQGHAHEDAHHGHSHGHEDPSRGHSHPHGHAHEDARHWHEDPHHGHAHGDFHHGHSHGHEDPSRHSHSHGPAHEDPHHGHSHSHGDFQGHAHEDARHGHTHEDFHHGHSHLHGHAHEGPHHGHSHAHSHEDPHQLVQSPSQRASGPSRAESFHSHGKPSLRRERLEPVQLWSYAIGATLLISAAPYFILFLIPVESNSAQHQALLKLLLSFASGGLLGDAFLHLIPHALEPHAHHGEGGGHSHAEAKPPGHGHSHQDPAHQHMMSVGLWVLGGIVAFLVVEMFVRHVKGGHGHSHVHSHAAKAKCSDDEGEKEPPQGAGEKAASKTKTPESTMRVAGYLNLAADFAHNFTDGLALGASFLAGSTVGAITTLTVLLHEVPHEVGDFAILVQSGCSKRKIAIARRPEGERKMAALELRLHFSDV</sequence>